<organism evidence="3 4">
    <name type="scientific">Coniophora puteana (strain RWD-64-598)</name>
    <name type="common">Brown rot fungus</name>
    <dbReference type="NCBI Taxonomy" id="741705"/>
    <lineage>
        <taxon>Eukaryota</taxon>
        <taxon>Fungi</taxon>
        <taxon>Dikarya</taxon>
        <taxon>Basidiomycota</taxon>
        <taxon>Agaricomycotina</taxon>
        <taxon>Agaricomycetes</taxon>
        <taxon>Agaricomycetidae</taxon>
        <taxon>Boletales</taxon>
        <taxon>Coniophorineae</taxon>
        <taxon>Coniophoraceae</taxon>
        <taxon>Coniophora</taxon>
    </lineage>
</organism>
<keyword evidence="4" id="KW-1185">Reference proteome</keyword>
<feature type="domain" description="CFA20" evidence="2">
    <location>
        <begin position="74"/>
        <end position="185"/>
    </location>
</feature>
<dbReference type="AlphaFoldDB" id="A0A5M3MQI2"/>
<gene>
    <name evidence="3" type="ORF">CONPUDRAFT_137333</name>
</gene>
<evidence type="ECO:0000259" key="2">
    <source>
        <dbReference type="Pfam" id="PF05018"/>
    </source>
</evidence>
<dbReference type="Proteomes" id="UP000053558">
    <property type="component" value="Unassembled WGS sequence"/>
</dbReference>
<proteinExistence type="predicted"/>
<accession>A0A5M3MQI2</accession>
<dbReference type="OrthoDB" id="7486196at2759"/>
<dbReference type="Pfam" id="PF05018">
    <property type="entry name" value="CFA20_dom"/>
    <property type="match status" value="1"/>
</dbReference>
<sequence>MFADSVQPPIVSLFSSTGSNPLSLFSVHTDDALPSDSFVHLLDDATSLPNPPEPASPISLPQMLSHPNNSEIGHELRQTVLHIQSPTLRTTSICCPPHFVPLSSSTSRGDLGLRHEWLHMQVRNVGREWSFEVGIVDSARRLGIIRCSTFQTSCPTLHLPLAFPAASSNPLTHWADISLHLPSFIPHFSLMSLRHVENNQDSEDEDEVETRAQQRVPTSGAPVPSGKYSHIAYVRIFATCRLRRIWFSDSGNKQGLPWEFQLYGQ</sequence>
<evidence type="ECO:0000256" key="1">
    <source>
        <dbReference type="SAM" id="MobiDB-lite"/>
    </source>
</evidence>
<protein>
    <recommendedName>
        <fullName evidence="2">CFA20 domain-containing protein</fullName>
    </recommendedName>
</protein>
<reference evidence="4" key="1">
    <citation type="journal article" date="2012" name="Science">
        <title>The Paleozoic origin of enzymatic lignin decomposition reconstructed from 31 fungal genomes.</title>
        <authorList>
            <person name="Floudas D."/>
            <person name="Binder M."/>
            <person name="Riley R."/>
            <person name="Barry K."/>
            <person name="Blanchette R.A."/>
            <person name="Henrissat B."/>
            <person name="Martinez A.T."/>
            <person name="Otillar R."/>
            <person name="Spatafora J.W."/>
            <person name="Yadav J.S."/>
            <person name="Aerts A."/>
            <person name="Benoit I."/>
            <person name="Boyd A."/>
            <person name="Carlson A."/>
            <person name="Copeland A."/>
            <person name="Coutinho P.M."/>
            <person name="de Vries R.P."/>
            <person name="Ferreira P."/>
            <person name="Findley K."/>
            <person name="Foster B."/>
            <person name="Gaskell J."/>
            <person name="Glotzer D."/>
            <person name="Gorecki P."/>
            <person name="Heitman J."/>
            <person name="Hesse C."/>
            <person name="Hori C."/>
            <person name="Igarashi K."/>
            <person name="Jurgens J.A."/>
            <person name="Kallen N."/>
            <person name="Kersten P."/>
            <person name="Kohler A."/>
            <person name="Kuees U."/>
            <person name="Kumar T.K.A."/>
            <person name="Kuo A."/>
            <person name="LaButti K."/>
            <person name="Larrondo L.F."/>
            <person name="Lindquist E."/>
            <person name="Ling A."/>
            <person name="Lombard V."/>
            <person name="Lucas S."/>
            <person name="Lundell T."/>
            <person name="Martin R."/>
            <person name="McLaughlin D.J."/>
            <person name="Morgenstern I."/>
            <person name="Morin E."/>
            <person name="Murat C."/>
            <person name="Nagy L.G."/>
            <person name="Nolan M."/>
            <person name="Ohm R.A."/>
            <person name="Patyshakuliyeva A."/>
            <person name="Rokas A."/>
            <person name="Ruiz-Duenas F.J."/>
            <person name="Sabat G."/>
            <person name="Salamov A."/>
            <person name="Samejima M."/>
            <person name="Schmutz J."/>
            <person name="Slot J.C."/>
            <person name="St John F."/>
            <person name="Stenlid J."/>
            <person name="Sun H."/>
            <person name="Sun S."/>
            <person name="Syed K."/>
            <person name="Tsang A."/>
            <person name="Wiebenga A."/>
            <person name="Young D."/>
            <person name="Pisabarro A."/>
            <person name="Eastwood D.C."/>
            <person name="Martin F."/>
            <person name="Cullen D."/>
            <person name="Grigoriev I.V."/>
            <person name="Hibbett D.S."/>
        </authorList>
    </citation>
    <scope>NUCLEOTIDE SEQUENCE [LARGE SCALE GENOMIC DNA]</scope>
    <source>
        <strain evidence="4">RWD-64-598 SS2</strain>
    </source>
</reference>
<comment type="caution">
    <text evidence="3">The sequence shown here is derived from an EMBL/GenBank/DDBJ whole genome shotgun (WGS) entry which is preliminary data.</text>
</comment>
<name>A0A5M3MQI2_CONPW</name>
<dbReference type="GeneID" id="19201007"/>
<feature type="region of interest" description="Disordered" evidence="1">
    <location>
        <begin position="199"/>
        <end position="223"/>
    </location>
</feature>
<evidence type="ECO:0000313" key="3">
    <source>
        <dbReference type="EMBL" id="EIW81330.1"/>
    </source>
</evidence>
<dbReference type="PANTHER" id="PTHR12458">
    <property type="entry name" value="ORF PROTEIN"/>
    <property type="match status" value="1"/>
</dbReference>
<dbReference type="InterPro" id="IPR007714">
    <property type="entry name" value="CFA20_dom"/>
</dbReference>
<dbReference type="KEGG" id="cput:CONPUDRAFT_137333"/>
<dbReference type="InterPro" id="IPR040441">
    <property type="entry name" value="CFA20/CFAP20DC"/>
</dbReference>
<dbReference type="RefSeq" id="XP_007768698.1">
    <property type="nucleotide sequence ID" value="XM_007770508.1"/>
</dbReference>
<dbReference type="OMA" id="WSFEVGI"/>
<dbReference type="EMBL" id="JH711578">
    <property type="protein sequence ID" value="EIW81330.1"/>
    <property type="molecule type" value="Genomic_DNA"/>
</dbReference>
<evidence type="ECO:0000313" key="4">
    <source>
        <dbReference type="Proteomes" id="UP000053558"/>
    </source>
</evidence>